<feature type="compositionally biased region" description="Basic residues" evidence="4">
    <location>
        <begin position="38"/>
        <end position="54"/>
    </location>
</feature>
<dbReference type="PANTHER" id="PTHR18034:SF4">
    <property type="entry name" value="NUCLEOLAR MIF4G DOMAIN-CONTAINING PROTEIN 1"/>
    <property type="match status" value="1"/>
</dbReference>
<dbReference type="InterPro" id="IPR050781">
    <property type="entry name" value="CWC22_splicing_factor"/>
</dbReference>
<comment type="caution">
    <text evidence="6">The sequence shown here is derived from an EMBL/GenBank/DDBJ whole genome shotgun (WGS) entry which is preliminary data.</text>
</comment>
<dbReference type="OrthoDB" id="361797at2759"/>
<evidence type="ECO:0000313" key="7">
    <source>
        <dbReference type="Proteomes" id="UP001151518"/>
    </source>
</evidence>
<feature type="compositionally biased region" description="Basic and acidic residues" evidence="4">
    <location>
        <begin position="55"/>
        <end position="69"/>
    </location>
</feature>
<dbReference type="GO" id="GO:0003723">
    <property type="term" value="F:RNA binding"/>
    <property type="evidence" value="ECO:0007669"/>
    <property type="project" value="InterPro"/>
</dbReference>
<dbReference type="SUPFAM" id="SSF48371">
    <property type="entry name" value="ARM repeat"/>
    <property type="match status" value="1"/>
</dbReference>
<dbReference type="InterPro" id="IPR003891">
    <property type="entry name" value="Initiation_fac_eIF4g_MI"/>
</dbReference>
<comment type="similarity">
    <text evidence="2">Belongs to the CWC22 family.</text>
</comment>
<accession>A0A9W8G146</accession>
<dbReference type="SMART" id="SM00544">
    <property type="entry name" value="MA3"/>
    <property type="match status" value="1"/>
</dbReference>
<organism evidence="6 7">
    <name type="scientific">Coemansia spiralis</name>
    <dbReference type="NCBI Taxonomy" id="417178"/>
    <lineage>
        <taxon>Eukaryota</taxon>
        <taxon>Fungi</taxon>
        <taxon>Fungi incertae sedis</taxon>
        <taxon>Zoopagomycota</taxon>
        <taxon>Kickxellomycotina</taxon>
        <taxon>Kickxellomycetes</taxon>
        <taxon>Kickxellales</taxon>
        <taxon>Kickxellaceae</taxon>
        <taxon>Coemansia</taxon>
    </lineage>
</organism>
<dbReference type="PANTHER" id="PTHR18034">
    <property type="entry name" value="CELL CYCLE CONTROL PROTEIN CWF22-RELATED"/>
    <property type="match status" value="1"/>
</dbReference>
<dbReference type="Pfam" id="PF02847">
    <property type="entry name" value="MA3"/>
    <property type="match status" value="1"/>
</dbReference>
<dbReference type="AlphaFoldDB" id="A0A9W8G146"/>
<evidence type="ECO:0000256" key="3">
    <source>
        <dbReference type="ARBA" id="ARBA00023242"/>
    </source>
</evidence>
<sequence>MPQKRRHQENTELPAKLAHKIAEGSTGAAASGTDNGRFKKRFKNPVKSRKQARKQAREDKKQRKNEDYRRKHGFAVDTLSSKISKNKNGQKKQSQPSKPASAKNSRFKENKAGSIGRIDERAKLIKFAKRNQGMYQLLRDSNLIENVDNEAGVTSNGKSIEDIEERELRRLERNLDIKASSKLESAFYEEGLGDLLEGLSYGSKDLRGTNLEPARANLSIKQSTKSSDNPELDEKESEEDEDDASEDDAFGLNDFGMGDHSSGSESEDSDIAEMYKQQGIDINLDLSENENQADDYFNSVESDSEVESDEGHSDAGSYQEETPADKGSVVATTAKSVEAKVGRYIPPSLRQNETESEDEQVAAIRKVLQGQLNRLSETNIEAIVLQVESLYIKYPRHHVTDVLASLLLQSIQSRIHMLDTFLYVNAALVGAVYRIVGLDPVAHLVQKLMEEFEKHFNQGLSDFKATAANDDMDDGDEMMTGKQCQNLCVFIAELYNFQVISCQLVYDVVRLCIQDVNEFTAELLLRLIRISGIQLRKDDPLALKSIVQKVNEMVNAKGAKSFSVRCQFMFENLMNLKDNRMRNAMSQNADNVAKLKRLLGNMDKRRTVGAVEPINIGLDDIREVETKGKWWLVGASWVGNQYTGDDSNNSRMSEAAQAATMHGLQSRNNSESNSEMERLLKLAREQHMNTDVRRSIFITLLSSDDYTDAFERLLKLDLKKTQAREVVRVLLHCCGQEKAYNPYYTLVAFKLCSYHNSYRHTLQYALWDFLRELGESDVGGLGRIGQESDSVSANVPLRRIVNTAKLYGWLIDKQVLSLLILKTVTFAKVGYQARTFFQIMFSTLFLQHKKQTEKDTEELFATFQRAVSNPTMCQGMLMFFHHFVKNCELVGDEEQSVLKWGCKLAKKVLRNVELSSGPSSFAMFD</sequence>
<dbReference type="InterPro" id="IPR016024">
    <property type="entry name" value="ARM-type_fold"/>
</dbReference>
<dbReference type="Pfam" id="PF02854">
    <property type="entry name" value="MIF4G"/>
    <property type="match status" value="1"/>
</dbReference>
<feature type="compositionally biased region" description="Low complexity" evidence="4">
    <location>
        <begin position="24"/>
        <end position="33"/>
    </location>
</feature>
<dbReference type="Gene3D" id="1.25.40.180">
    <property type="match status" value="1"/>
</dbReference>
<gene>
    <name evidence="6" type="primary">SGD1</name>
    <name evidence="6" type="ORF">GGI25_004042</name>
</gene>
<dbReference type="GO" id="GO:0042274">
    <property type="term" value="P:ribosomal small subunit biogenesis"/>
    <property type="evidence" value="ECO:0007669"/>
    <property type="project" value="TreeGrafter"/>
</dbReference>
<feature type="region of interest" description="Disordered" evidence="4">
    <location>
        <begin position="300"/>
        <end position="330"/>
    </location>
</feature>
<dbReference type="EMBL" id="JANBTW010000049">
    <property type="protein sequence ID" value="KAJ2675304.1"/>
    <property type="molecule type" value="Genomic_DNA"/>
</dbReference>
<dbReference type="InterPro" id="IPR003890">
    <property type="entry name" value="MIF4G-like_typ-3"/>
</dbReference>
<comment type="subcellular location">
    <subcellularLocation>
        <location evidence="1">Nucleus</location>
        <location evidence="1">Nucleolus</location>
    </subcellularLocation>
</comment>
<proteinExistence type="inferred from homology"/>
<feature type="domain" description="MI" evidence="5">
    <location>
        <begin position="691"/>
        <end position="826"/>
    </location>
</feature>
<feature type="region of interest" description="Disordered" evidence="4">
    <location>
        <begin position="213"/>
        <end position="269"/>
    </location>
</feature>
<reference evidence="6" key="1">
    <citation type="submission" date="2022-07" db="EMBL/GenBank/DDBJ databases">
        <title>Phylogenomic reconstructions and comparative analyses of Kickxellomycotina fungi.</title>
        <authorList>
            <person name="Reynolds N.K."/>
            <person name="Stajich J.E."/>
            <person name="Barry K."/>
            <person name="Grigoriev I.V."/>
            <person name="Crous P."/>
            <person name="Smith M.E."/>
        </authorList>
    </citation>
    <scope>NUCLEOTIDE SEQUENCE</scope>
    <source>
        <strain evidence="6">NRRL 3115</strain>
    </source>
</reference>
<evidence type="ECO:0000256" key="4">
    <source>
        <dbReference type="SAM" id="MobiDB-lite"/>
    </source>
</evidence>
<protein>
    <submittedName>
        <fullName evidence="6">Suppressor of glycerol defect</fullName>
    </submittedName>
</protein>
<name>A0A9W8G146_9FUNG</name>
<feature type="compositionally biased region" description="Low complexity" evidence="4">
    <location>
        <begin position="91"/>
        <end position="103"/>
    </location>
</feature>
<feature type="region of interest" description="Disordered" evidence="4">
    <location>
        <begin position="1"/>
        <end position="114"/>
    </location>
</feature>
<evidence type="ECO:0000256" key="2">
    <source>
        <dbReference type="ARBA" id="ARBA00006856"/>
    </source>
</evidence>
<evidence type="ECO:0000256" key="1">
    <source>
        <dbReference type="ARBA" id="ARBA00004604"/>
    </source>
</evidence>
<dbReference type="Proteomes" id="UP001151518">
    <property type="component" value="Unassembled WGS sequence"/>
</dbReference>
<keyword evidence="3" id="KW-0539">Nucleus</keyword>
<dbReference type="PROSITE" id="PS51366">
    <property type="entry name" value="MI"/>
    <property type="match status" value="1"/>
</dbReference>
<evidence type="ECO:0000259" key="5">
    <source>
        <dbReference type="PROSITE" id="PS51366"/>
    </source>
</evidence>
<feature type="compositionally biased region" description="Acidic residues" evidence="4">
    <location>
        <begin position="230"/>
        <end position="249"/>
    </location>
</feature>
<evidence type="ECO:0000313" key="6">
    <source>
        <dbReference type="EMBL" id="KAJ2675304.1"/>
    </source>
</evidence>
<dbReference type="GO" id="GO:0005730">
    <property type="term" value="C:nucleolus"/>
    <property type="evidence" value="ECO:0007669"/>
    <property type="project" value="UniProtKB-SubCell"/>
</dbReference>
<feature type="compositionally biased region" description="Polar residues" evidence="4">
    <location>
        <begin position="219"/>
        <end position="229"/>
    </location>
</feature>
<dbReference type="SMART" id="SM00543">
    <property type="entry name" value="MIF4G"/>
    <property type="match status" value="1"/>
</dbReference>